<feature type="compositionally biased region" description="Acidic residues" evidence="1">
    <location>
        <begin position="753"/>
        <end position="762"/>
    </location>
</feature>
<feature type="compositionally biased region" description="Basic and acidic residues" evidence="1">
    <location>
        <begin position="525"/>
        <end position="556"/>
    </location>
</feature>
<dbReference type="OrthoDB" id="3362494at2759"/>
<proteinExistence type="predicted"/>
<feature type="compositionally biased region" description="Polar residues" evidence="1">
    <location>
        <begin position="83"/>
        <end position="105"/>
    </location>
</feature>
<dbReference type="Proteomes" id="UP001150266">
    <property type="component" value="Unassembled WGS sequence"/>
</dbReference>
<feature type="compositionally biased region" description="Low complexity" evidence="1">
    <location>
        <begin position="230"/>
        <end position="240"/>
    </location>
</feature>
<feature type="compositionally biased region" description="Low complexity" evidence="1">
    <location>
        <begin position="65"/>
        <end position="82"/>
    </location>
</feature>
<feature type="compositionally biased region" description="Basic residues" evidence="1">
    <location>
        <begin position="50"/>
        <end position="61"/>
    </location>
</feature>
<gene>
    <name evidence="2" type="ORF">J3R30DRAFT_2428318</name>
</gene>
<feature type="compositionally biased region" description="Acidic residues" evidence="1">
    <location>
        <begin position="507"/>
        <end position="524"/>
    </location>
</feature>
<evidence type="ECO:0000313" key="3">
    <source>
        <dbReference type="Proteomes" id="UP001150266"/>
    </source>
</evidence>
<feature type="region of interest" description="Disordered" evidence="1">
    <location>
        <begin position="1"/>
        <end position="105"/>
    </location>
</feature>
<name>A0A9W9DRH5_9AGAR</name>
<dbReference type="EMBL" id="JAOTPV010000006">
    <property type="protein sequence ID" value="KAJ4481279.1"/>
    <property type="molecule type" value="Genomic_DNA"/>
</dbReference>
<keyword evidence="3" id="KW-1185">Reference proteome</keyword>
<dbReference type="AlphaFoldDB" id="A0A9W9DRH5"/>
<feature type="region of interest" description="Disordered" evidence="1">
    <location>
        <begin position="448"/>
        <end position="709"/>
    </location>
</feature>
<feature type="compositionally biased region" description="Low complexity" evidence="1">
    <location>
        <begin position="248"/>
        <end position="269"/>
    </location>
</feature>
<feature type="compositionally biased region" description="Basic and acidic residues" evidence="1">
    <location>
        <begin position="469"/>
        <end position="486"/>
    </location>
</feature>
<feature type="compositionally biased region" description="Low complexity" evidence="1">
    <location>
        <begin position="636"/>
        <end position="649"/>
    </location>
</feature>
<evidence type="ECO:0000313" key="2">
    <source>
        <dbReference type="EMBL" id="KAJ4481279.1"/>
    </source>
</evidence>
<organism evidence="2 3">
    <name type="scientific">Lentinula aciculospora</name>
    <dbReference type="NCBI Taxonomy" id="153920"/>
    <lineage>
        <taxon>Eukaryota</taxon>
        <taxon>Fungi</taxon>
        <taxon>Dikarya</taxon>
        <taxon>Basidiomycota</taxon>
        <taxon>Agaricomycotina</taxon>
        <taxon>Agaricomycetes</taxon>
        <taxon>Agaricomycetidae</taxon>
        <taxon>Agaricales</taxon>
        <taxon>Marasmiineae</taxon>
        <taxon>Omphalotaceae</taxon>
        <taxon>Lentinula</taxon>
    </lineage>
</organism>
<accession>A0A9W9DRH5</accession>
<feature type="region of interest" description="Disordered" evidence="1">
    <location>
        <begin position="752"/>
        <end position="782"/>
    </location>
</feature>
<feature type="region of interest" description="Disordered" evidence="1">
    <location>
        <begin position="394"/>
        <end position="417"/>
    </location>
</feature>
<feature type="region of interest" description="Disordered" evidence="1">
    <location>
        <begin position="189"/>
        <end position="288"/>
    </location>
</feature>
<feature type="compositionally biased region" description="Basic residues" evidence="1">
    <location>
        <begin position="270"/>
        <end position="281"/>
    </location>
</feature>
<reference evidence="2" key="1">
    <citation type="submission" date="2022-08" db="EMBL/GenBank/DDBJ databases">
        <title>A Global Phylogenomic Analysis of the Shiitake Genus Lentinula.</title>
        <authorList>
            <consortium name="DOE Joint Genome Institute"/>
            <person name="Sierra-Patev S."/>
            <person name="Min B."/>
            <person name="Naranjo-Ortiz M."/>
            <person name="Looney B."/>
            <person name="Konkel Z."/>
            <person name="Slot J.C."/>
            <person name="Sakamoto Y."/>
            <person name="Steenwyk J.L."/>
            <person name="Rokas A."/>
            <person name="Carro J."/>
            <person name="Camarero S."/>
            <person name="Ferreira P."/>
            <person name="Molpeceres G."/>
            <person name="Ruiz-Duenas F.J."/>
            <person name="Serrano A."/>
            <person name="Henrissat B."/>
            <person name="Drula E."/>
            <person name="Hughes K.W."/>
            <person name="Mata J.L."/>
            <person name="Ishikawa N.K."/>
            <person name="Vargas-Isla R."/>
            <person name="Ushijima S."/>
            <person name="Smith C.A."/>
            <person name="Ahrendt S."/>
            <person name="Andreopoulos W."/>
            <person name="He G."/>
            <person name="Labutti K."/>
            <person name="Lipzen A."/>
            <person name="Ng V."/>
            <person name="Riley R."/>
            <person name="Sandor L."/>
            <person name="Barry K."/>
            <person name="Martinez A.T."/>
            <person name="Xiao Y."/>
            <person name="Gibbons J.G."/>
            <person name="Terashima K."/>
            <person name="Grigoriev I.V."/>
            <person name="Hibbett D.S."/>
        </authorList>
    </citation>
    <scope>NUCLEOTIDE SEQUENCE</scope>
    <source>
        <strain evidence="2">JLM2183</strain>
    </source>
</reference>
<feature type="compositionally biased region" description="Low complexity" evidence="1">
    <location>
        <begin position="570"/>
        <end position="605"/>
    </location>
</feature>
<feature type="compositionally biased region" description="Polar residues" evidence="1">
    <location>
        <begin position="1"/>
        <end position="16"/>
    </location>
</feature>
<evidence type="ECO:0000256" key="1">
    <source>
        <dbReference type="SAM" id="MobiDB-lite"/>
    </source>
</evidence>
<protein>
    <submittedName>
        <fullName evidence="2">Uncharacterized protein</fullName>
    </submittedName>
</protein>
<feature type="region of interest" description="Disordered" evidence="1">
    <location>
        <begin position="300"/>
        <end position="336"/>
    </location>
</feature>
<comment type="caution">
    <text evidence="2">The sequence shown here is derived from an EMBL/GenBank/DDBJ whole genome shotgun (WGS) entry which is preliminary data.</text>
</comment>
<feature type="compositionally biased region" description="Polar residues" evidence="1">
    <location>
        <begin position="620"/>
        <end position="635"/>
    </location>
</feature>
<sequence>MSSPSPYSQNSITRTRLGSLFSPGASTSTLGLVESGRGKKDRKIKDAKSKKDKKEKKHKSEKAKTGSFFSGSTRTLTSSTSTPYDSRNRSTPTPTPYSHLTHLTQVDLTQRLGTAIPRPPKDKSEEFDAMLADGNRGTKVITLNGALHTLSPNTGLGSEDGLIEGGEGYPDVEDVGDLGFRGDLYGGGGVDIHTTHEHDPSSHPLPPVPTNHIPDPSTAHASTFPTADLSPSSQPSSSTPIKNIFRLGPTSTLSPKSSSSTTSKPTSKPKGLKPKTSRRQSRQNLVPAEYHTVEFETRLTGLGSGGESDADADVQAAGGGEVVAENEIDGTMTGDGFLEEAARRRRAARLAERERLRTERRGKRFSLGLGGYKGGDMDDDDEAWVDIVVPGYGAHRGKGAEGDQGQATGDPEEASQEVARVLSAVRGGQPYPGMDDESIFEEGRVVDGAGGAKVNSDSDDVEVQMVPRFGKDPENRRGNGQGHDDQSFVQSYTSGDLDASITSGDYELPDEVEVDEADSEDEDDPRARYAHASDDEHDEAPRDLDKIHAAKTDKARPLPILPPQKNGVTSTLAGASGAPLASLPPRSSSLSPSLSSLVPLTKSTSKPIAPISETPPAKSLSMTNASSTPSKPSVLTSSFGSTSGTPGKTAALIEMYREKEKKGLPSSPVPPLGGPATPSKIPVKSAVGLPSNPRSVSSPTPPAPLAPTPALTLVSLPSSPAAPVPAAKLPTKIVSPIPSLASTVGINSQLHDVDDDEDDEADVNGLDELIPPSKVGLGLGDDAGRASPGRYIHGAPLHNVLEEEEEE</sequence>